<evidence type="ECO:0000313" key="1">
    <source>
        <dbReference type="EMBL" id="MBB4956553.1"/>
    </source>
</evidence>
<proteinExistence type="predicted"/>
<dbReference type="Proteomes" id="UP000578819">
    <property type="component" value="Unassembled WGS sequence"/>
</dbReference>
<dbReference type="EMBL" id="JACHJW010000001">
    <property type="protein sequence ID" value="MBB4956553.1"/>
    <property type="molecule type" value="Genomic_DNA"/>
</dbReference>
<organism evidence="1 2">
    <name type="scientific">Micromonospora polyrhachis</name>
    <dbReference type="NCBI Taxonomy" id="1282883"/>
    <lineage>
        <taxon>Bacteria</taxon>
        <taxon>Bacillati</taxon>
        <taxon>Actinomycetota</taxon>
        <taxon>Actinomycetes</taxon>
        <taxon>Micromonosporales</taxon>
        <taxon>Micromonosporaceae</taxon>
        <taxon>Micromonospora</taxon>
    </lineage>
</organism>
<sequence length="30" mass="3327">MWATFPFENIGDTVAGMRDKTAIKPVLIFG</sequence>
<reference evidence="1 2" key="1">
    <citation type="submission" date="2020-08" db="EMBL/GenBank/DDBJ databases">
        <title>Sequencing the genomes of 1000 actinobacteria strains.</title>
        <authorList>
            <person name="Klenk H.-P."/>
        </authorList>
    </citation>
    <scope>NUCLEOTIDE SEQUENCE [LARGE SCALE GENOMIC DNA]</scope>
    <source>
        <strain evidence="1 2">DSM 45886</strain>
    </source>
</reference>
<accession>A0A7W7WMV6</accession>
<gene>
    <name evidence="1" type="ORF">FHR38_000286</name>
</gene>
<keyword evidence="2" id="KW-1185">Reference proteome</keyword>
<dbReference type="AlphaFoldDB" id="A0A7W7WMV6"/>
<name>A0A7W7WMV6_9ACTN</name>
<evidence type="ECO:0000313" key="2">
    <source>
        <dbReference type="Proteomes" id="UP000578819"/>
    </source>
</evidence>
<protein>
    <submittedName>
        <fullName evidence="1">Uncharacterized protein</fullName>
    </submittedName>
</protein>
<comment type="caution">
    <text evidence="1">The sequence shown here is derived from an EMBL/GenBank/DDBJ whole genome shotgun (WGS) entry which is preliminary data.</text>
</comment>